<proteinExistence type="predicted"/>
<dbReference type="EMBL" id="PQXO01000564">
    <property type="protein sequence ID" value="TGO83994.1"/>
    <property type="molecule type" value="Genomic_DNA"/>
</dbReference>
<organism evidence="1 2">
    <name type="scientific">Botrytis porri</name>
    <dbReference type="NCBI Taxonomy" id="87229"/>
    <lineage>
        <taxon>Eukaryota</taxon>
        <taxon>Fungi</taxon>
        <taxon>Dikarya</taxon>
        <taxon>Ascomycota</taxon>
        <taxon>Pezizomycotina</taxon>
        <taxon>Leotiomycetes</taxon>
        <taxon>Helotiales</taxon>
        <taxon>Sclerotiniaceae</taxon>
        <taxon>Botrytis</taxon>
    </lineage>
</organism>
<comment type="caution">
    <text evidence="1">The sequence shown here is derived from an EMBL/GenBank/DDBJ whole genome shotgun (WGS) entry which is preliminary data.</text>
</comment>
<gene>
    <name evidence="1" type="ORF">BPOR_0565g00050</name>
</gene>
<reference evidence="1 2" key="1">
    <citation type="submission" date="2017-12" db="EMBL/GenBank/DDBJ databases">
        <title>Comparative genomics of Botrytis spp.</title>
        <authorList>
            <person name="Valero-Jimenez C.A."/>
            <person name="Tapia P."/>
            <person name="Veloso J."/>
            <person name="Silva-Moreno E."/>
            <person name="Staats M."/>
            <person name="Valdes J.H."/>
            <person name="Van Kan J.A.L."/>
        </authorList>
    </citation>
    <scope>NUCLEOTIDE SEQUENCE [LARGE SCALE GENOMIC DNA]</scope>
    <source>
        <strain evidence="1 2">MUCL3349</strain>
    </source>
</reference>
<protein>
    <submittedName>
        <fullName evidence="1">Uncharacterized protein</fullName>
    </submittedName>
</protein>
<dbReference type="Proteomes" id="UP000297280">
    <property type="component" value="Unassembled WGS sequence"/>
</dbReference>
<name>A0A4Z1KKA6_9HELO</name>
<sequence length="227" mass="26267">MKVEHAKSPARARSFHLDSSPMKIAHKYLDGDFQGPYNIKLPAPRFDIGHDSPKIPNQHTVFLQFVKFHLSSYHRFPSRNVFSHTSLYLQALSIPTSTYTSIRPENRTRSTMNQTQRSHLLWDSTPICQTMWGIFEPSEFDVGVLREMFNEMQTDADDFVTIKENFDIIDILDRRGDKESTVLYQIDIGSSKAMKVKRRISTIYLLKLPPQSTRTNKSSNPRQSQTN</sequence>
<evidence type="ECO:0000313" key="2">
    <source>
        <dbReference type="Proteomes" id="UP000297280"/>
    </source>
</evidence>
<keyword evidence="2" id="KW-1185">Reference proteome</keyword>
<evidence type="ECO:0000313" key="1">
    <source>
        <dbReference type="EMBL" id="TGO83994.1"/>
    </source>
</evidence>
<accession>A0A4Z1KKA6</accession>
<dbReference type="AlphaFoldDB" id="A0A4Z1KKA6"/>